<keyword evidence="1" id="KW-1133">Transmembrane helix</keyword>
<sequence length="139" mass="16013">MQKQTFHSKIDWWVWGFVISMTGLLLQLLLNMLAKGSLLHNWPFATVYALTIMALWWPLWSTRYQLQAKALVVKSMFLTWHIPLASIQSVRDTDFSTVAPALSFQRVRIDYVQDGKPKFILISPRQLATFKASLSATKV</sequence>
<dbReference type="RefSeq" id="WP_120374855.1">
    <property type="nucleotide sequence ID" value="NZ_RCHC01000006.1"/>
</dbReference>
<keyword evidence="4" id="KW-1185">Reference proteome</keyword>
<dbReference type="Proteomes" id="UP000280271">
    <property type="component" value="Unassembled WGS sequence"/>
</dbReference>
<evidence type="ECO:0000313" key="4">
    <source>
        <dbReference type="Proteomes" id="UP000280271"/>
    </source>
</evidence>
<feature type="domain" description="Uncharacterized protein YyaB-like PH" evidence="2">
    <location>
        <begin position="62"/>
        <end position="135"/>
    </location>
</feature>
<evidence type="ECO:0000313" key="3">
    <source>
        <dbReference type="EMBL" id="RLL22431.1"/>
    </source>
</evidence>
<dbReference type="Pfam" id="PF06713">
    <property type="entry name" value="bPH_4"/>
    <property type="match status" value="1"/>
</dbReference>
<gene>
    <name evidence="3" type="ORF">D9K81_06695</name>
</gene>
<proteinExistence type="predicted"/>
<comment type="caution">
    <text evidence="3">The sequence shown here is derived from an EMBL/GenBank/DDBJ whole genome shotgun (WGS) entry which is preliminary data.</text>
</comment>
<dbReference type="InterPro" id="IPR009589">
    <property type="entry name" value="PH_YyaB-like"/>
</dbReference>
<keyword evidence="1" id="KW-0812">Transmembrane</keyword>
<name>A0ABX9TWI7_9GAMM</name>
<protein>
    <recommendedName>
        <fullName evidence="2">Uncharacterized protein YyaB-like PH domain-containing protein</fullName>
    </recommendedName>
</protein>
<organism evidence="3 4">
    <name type="scientific">Acinetobacter chengduensis</name>
    <dbReference type="NCBI Taxonomy" id="2420890"/>
    <lineage>
        <taxon>Bacteria</taxon>
        <taxon>Pseudomonadati</taxon>
        <taxon>Pseudomonadota</taxon>
        <taxon>Gammaproteobacteria</taxon>
        <taxon>Moraxellales</taxon>
        <taxon>Moraxellaceae</taxon>
        <taxon>Acinetobacter</taxon>
    </lineage>
</organism>
<keyword evidence="1" id="KW-0472">Membrane</keyword>
<feature type="transmembrane region" description="Helical" evidence="1">
    <location>
        <begin position="42"/>
        <end position="60"/>
    </location>
</feature>
<evidence type="ECO:0000259" key="2">
    <source>
        <dbReference type="Pfam" id="PF06713"/>
    </source>
</evidence>
<feature type="transmembrane region" description="Helical" evidence="1">
    <location>
        <begin position="12"/>
        <end position="30"/>
    </location>
</feature>
<dbReference type="EMBL" id="RCHC01000006">
    <property type="protein sequence ID" value="RLL22431.1"/>
    <property type="molecule type" value="Genomic_DNA"/>
</dbReference>
<reference evidence="3 4" key="1">
    <citation type="submission" date="2018-09" db="EMBL/GenBank/DDBJ databases">
        <title>The draft genome of Acinetobacter sp. strains.</title>
        <authorList>
            <person name="Qin J."/>
            <person name="Feng Y."/>
            <person name="Zong Z."/>
        </authorList>
    </citation>
    <scope>NUCLEOTIDE SEQUENCE [LARGE SCALE GENOMIC DNA]</scope>
    <source>
        <strain evidence="3 4">WCHAc060005</strain>
    </source>
</reference>
<accession>A0ABX9TWI7</accession>
<evidence type="ECO:0000256" key="1">
    <source>
        <dbReference type="SAM" id="Phobius"/>
    </source>
</evidence>